<evidence type="ECO:0000256" key="10">
    <source>
        <dbReference type="ARBA" id="ARBA00023136"/>
    </source>
</evidence>
<keyword evidence="5 11" id="KW-0812">Transmembrane</keyword>
<keyword evidence="4 11" id="KW-0138">CF(0)</keyword>
<dbReference type="Pfam" id="PF00895">
    <property type="entry name" value="ATP-synt_8"/>
    <property type="match status" value="1"/>
</dbReference>
<evidence type="ECO:0000256" key="12">
    <source>
        <dbReference type="SAM" id="Phobius"/>
    </source>
</evidence>
<gene>
    <name evidence="13" type="primary">atp8</name>
</gene>
<proteinExistence type="inferred from homology"/>
<evidence type="ECO:0000256" key="1">
    <source>
        <dbReference type="ARBA" id="ARBA00004304"/>
    </source>
</evidence>
<evidence type="ECO:0000256" key="6">
    <source>
        <dbReference type="ARBA" id="ARBA00022781"/>
    </source>
</evidence>
<keyword evidence="6 11" id="KW-0375">Hydrogen ion transport</keyword>
<feature type="transmembrane region" description="Helical" evidence="12">
    <location>
        <begin position="6"/>
        <end position="27"/>
    </location>
</feature>
<reference evidence="13" key="1">
    <citation type="submission" date="2021-05" db="EMBL/GenBank/DDBJ databases">
        <title>the complete mitochondrial genome sequence of Neocucumis proteus.</title>
        <authorList>
            <person name="Zhong S."/>
        </authorList>
    </citation>
    <scope>NUCLEOTIDE SEQUENCE</scope>
</reference>
<dbReference type="GO" id="GO:0045259">
    <property type="term" value="C:proton-transporting ATP synthase complex"/>
    <property type="evidence" value="ECO:0007669"/>
    <property type="project" value="UniProtKB-KW"/>
</dbReference>
<evidence type="ECO:0000256" key="5">
    <source>
        <dbReference type="ARBA" id="ARBA00022692"/>
    </source>
</evidence>
<name>A0A8F6HAQ6_9ECHN</name>
<comment type="subcellular location">
    <subcellularLocation>
        <location evidence="1 11">Mitochondrion membrane</location>
        <topology evidence="1 11">Single-pass membrane protein</topology>
    </subcellularLocation>
</comment>
<geneLocation type="mitochondrion" evidence="13"/>
<dbReference type="EMBL" id="MZ305458">
    <property type="protein sequence ID" value="QXQ00011.1"/>
    <property type="molecule type" value="Genomic_DNA"/>
</dbReference>
<evidence type="ECO:0000256" key="8">
    <source>
        <dbReference type="ARBA" id="ARBA00023065"/>
    </source>
</evidence>
<comment type="similarity">
    <text evidence="2 11">Belongs to the ATPase protein 8 family.</text>
</comment>
<dbReference type="GO" id="GO:0015986">
    <property type="term" value="P:proton motive force-driven ATP synthesis"/>
    <property type="evidence" value="ECO:0007669"/>
    <property type="project" value="InterPro"/>
</dbReference>
<keyword evidence="3 11" id="KW-0813">Transport</keyword>
<evidence type="ECO:0000256" key="7">
    <source>
        <dbReference type="ARBA" id="ARBA00022989"/>
    </source>
</evidence>
<dbReference type="GO" id="GO:0031966">
    <property type="term" value="C:mitochondrial membrane"/>
    <property type="evidence" value="ECO:0007669"/>
    <property type="project" value="UniProtKB-SubCell"/>
</dbReference>
<keyword evidence="7 12" id="KW-1133">Transmembrane helix</keyword>
<evidence type="ECO:0000256" key="3">
    <source>
        <dbReference type="ARBA" id="ARBA00022448"/>
    </source>
</evidence>
<dbReference type="AlphaFoldDB" id="A0A8F6HAQ6"/>
<accession>A0A8F6HAQ6</accession>
<evidence type="ECO:0000313" key="13">
    <source>
        <dbReference type="EMBL" id="QXQ00011.1"/>
    </source>
</evidence>
<keyword evidence="8 11" id="KW-0406">Ion transport</keyword>
<protein>
    <recommendedName>
        <fullName evidence="11">ATP synthase complex subunit 8</fullName>
    </recommendedName>
</protein>
<keyword evidence="9 11" id="KW-0496">Mitochondrion</keyword>
<keyword evidence="10 12" id="KW-0472">Membrane</keyword>
<organism evidence="13">
    <name type="scientific">Neocucumis proteus</name>
    <dbReference type="NCBI Taxonomy" id="2576476"/>
    <lineage>
        <taxon>Eukaryota</taxon>
        <taxon>Metazoa</taxon>
        <taxon>Echinodermata</taxon>
        <taxon>Eleutherozoa</taxon>
        <taxon>Echinozoa</taxon>
        <taxon>Holothuroidea</taxon>
        <taxon>Dendrochirotacea</taxon>
        <taxon>Dendrochirotida</taxon>
        <taxon>Cucumariidae</taxon>
        <taxon>Neocucumis</taxon>
    </lineage>
</organism>
<sequence length="54" mass="6462">MPQLDLSWFILNFIIAWICIIIIYLAIINNNWPNNNSNNNNTQQTPTKTNNWNW</sequence>
<evidence type="ECO:0000256" key="9">
    <source>
        <dbReference type="ARBA" id="ARBA00023128"/>
    </source>
</evidence>
<evidence type="ECO:0000256" key="4">
    <source>
        <dbReference type="ARBA" id="ARBA00022547"/>
    </source>
</evidence>
<evidence type="ECO:0000256" key="2">
    <source>
        <dbReference type="ARBA" id="ARBA00008892"/>
    </source>
</evidence>
<evidence type="ECO:0000256" key="11">
    <source>
        <dbReference type="RuleBase" id="RU003661"/>
    </source>
</evidence>
<dbReference type="GO" id="GO:0015078">
    <property type="term" value="F:proton transmembrane transporter activity"/>
    <property type="evidence" value="ECO:0007669"/>
    <property type="project" value="InterPro"/>
</dbReference>
<dbReference type="InterPro" id="IPR001421">
    <property type="entry name" value="ATP8_metazoa"/>
</dbReference>